<feature type="region of interest" description="Disordered" evidence="7">
    <location>
        <begin position="58"/>
        <end position="118"/>
    </location>
</feature>
<dbReference type="SUPFAM" id="SSF52540">
    <property type="entry name" value="P-loop containing nucleoside triphosphate hydrolases"/>
    <property type="match status" value="1"/>
</dbReference>
<keyword evidence="4" id="KW-0175">Coiled coil</keyword>
<dbReference type="STRING" id="667725.A0A0L0F6R9"/>
<feature type="domain" description="Dynamin-type G" evidence="8">
    <location>
        <begin position="146"/>
        <end position="262"/>
    </location>
</feature>
<evidence type="ECO:0000256" key="1">
    <source>
        <dbReference type="ARBA" id="ARBA00004370"/>
    </source>
</evidence>
<name>A0A0L0F6R9_9EUKA</name>
<keyword evidence="3" id="KW-0378">Hydrolase</keyword>
<dbReference type="EMBL" id="KQ247237">
    <property type="protein sequence ID" value="KNC72329.1"/>
    <property type="molecule type" value="Genomic_DNA"/>
</dbReference>
<dbReference type="GO" id="GO:0051646">
    <property type="term" value="P:mitochondrion localization"/>
    <property type="evidence" value="ECO:0007669"/>
    <property type="project" value="TreeGrafter"/>
</dbReference>
<keyword evidence="10" id="KW-1185">Reference proteome</keyword>
<sequence>MGEPGHGSSGTLYNTAPLKRFNVVKSCTMAIFKDLEAVVQSSEDLLEKLLQGNLELNTPVSPRVSRGKNARSHTRTDKTASLGTTSNKGSSWKYGSITSTKSSKVERAQAQDESKDGVRDEWVTKDKLATMSEMHRTVTETLPIIERDTMKVVFVGHTSNGKSSTINAMLYSKVMPTSFGHTTNAFISVRGTSEKPYIMVNDGHERRDLASSETLGQVLSDLTRAGVDDNGLLCSEVAVYWDKVKCRLLEHDITIIDTPGKH</sequence>
<feature type="non-terminal residue" evidence="9">
    <location>
        <position position="262"/>
    </location>
</feature>
<reference evidence="9 10" key="1">
    <citation type="submission" date="2011-02" db="EMBL/GenBank/DDBJ databases">
        <title>The Genome Sequence of Sphaeroforma arctica JP610.</title>
        <authorList>
            <consortium name="The Broad Institute Genome Sequencing Platform"/>
            <person name="Russ C."/>
            <person name="Cuomo C."/>
            <person name="Young S.K."/>
            <person name="Zeng Q."/>
            <person name="Gargeya S."/>
            <person name="Alvarado L."/>
            <person name="Berlin A."/>
            <person name="Chapman S.B."/>
            <person name="Chen Z."/>
            <person name="Freedman E."/>
            <person name="Gellesch M."/>
            <person name="Goldberg J."/>
            <person name="Griggs A."/>
            <person name="Gujja S."/>
            <person name="Heilman E."/>
            <person name="Heiman D."/>
            <person name="Howarth C."/>
            <person name="Mehta T."/>
            <person name="Neiman D."/>
            <person name="Pearson M."/>
            <person name="Roberts A."/>
            <person name="Saif S."/>
            <person name="Shea T."/>
            <person name="Shenoy N."/>
            <person name="Sisk P."/>
            <person name="Stolte C."/>
            <person name="Sykes S."/>
            <person name="White J."/>
            <person name="Yandava C."/>
            <person name="Burger G."/>
            <person name="Gray M.W."/>
            <person name="Holland P.W.H."/>
            <person name="King N."/>
            <person name="Lang F.B.F."/>
            <person name="Roger A.J."/>
            <person name="Ruiz-Trillo I."/>
            <person name="Haas B."/>
            <person name="Nusbaum C."/>
            <person name="Birren B."/>
        </authorList>
    </citation>
    <scope>NUCLEOTIDE SEQUENCE [LARGE SCALE GENOMIC DNA]</scope>
    <source>
        <strain evidence="9 10">JP610</strain>
    </source>
</reference>
<dbReference type="GO" id="GO:0003924">
    <property type="term" value="F:GTPase activity"/>
    <property type="evidence" value="ECO:0007669"/>
    <property type="project" value="InterPro"/>
</dbReference>
<organism evidence="9 10">
    <name type="scientific">Sphaeroforma arctica JP610</name>
    <dbReference type="NCBI Taxonomy" id="667725"/>
    <lineage>
        <taxon>Eukaryota</taxon>
        <taxon>Ichthyosporea</taxon>
        <taxon>Ichthyophonida</taxon>
        <taxon>Sphaeroforma</taxon>
    </lineage>
</organism>
<comment type="subcellular location">
    <subcellularLocation>
        <location evidence="1">Membrane</location>
    </subcellularLocation>
</comment>
<dbReference type="GO" id="GO:0005741">
    <property type="term" value="C:mitochondrial outer membrane"/>
    <property type="evidence" value="ECO:0007669"/>
    <property type="project" value="TreeGrafter"/>
</dbReference>
<evidence type="ECO:0000313" key="10">
    <source>
        <dbReference type="Proteomes" id="UP000054560"/>
    </source>
</evidence>
<dbReference type="GO" id="GO:0005525">
    <property type="term" value="F:GTP binding"/>
    <property type="evidence" value="ECO:0007669"/>
    <property type="project" value="UniProtKB-KW"/>
</dbReference>
<evidence type="ECO:0000256" key="3">
    <source>
        <dbReference type="ARBA" id="ARBA00022801"/>
    </source>
</evidence>
<accession>A0A0L0F6R9</accession>
<evidence type="ECO:0000256" key="5">
    <source>
        <dbReference type="ARBA" id="ARBA00023134"/>
    </source>
</evidence>
<evidence type="ECO:0000256" key="6">
    <source>
        <dbReference type="ARBA" id="ARBA00023136"/>
    </source>
</evidence>
<dbReference type="OrthoDB" id="6256226at2759"/>
<dbReference type="eggNOG" id="KOG0448">
    <property type="taxonomic scope" value="Eukaryota"/>
</dbReference>
<gene>
    <name evidence="9" type="ORF">SARC_15117</name>
</gene>
<dbReference type="PANTHER" id="PTHR10465">
    <property type="entry name" value="TRANSMEMBRANE GTPASE FZO1"/>
    <property type="match status" value="1"/>
</dbReference>
<dbReference type="Proteomes" id="UP000054560">
    <property type="component" value="Unassembled WGS sequence"/>
</dbReference>
<dbReference type="GO" id="GO:0008053">
    <property type="term" value="P:mitochondrial fusion"/>
    <property type="evidence" value="ECO:0007669"/>
    <property type="project" value="TreeGrafter"/>
</dbReference>
<dbReference type="InterPro" id="IPR027094">
    <property type="entry name" value="Mitofusin_fam"/>
</dbReference>
<keyword evidence="2" id="KW-0547">Nucleotide-binding</keyword>
<dbReference type="PANTHER" id="PTHR10465:SF3">
    <property type="entry name" value="TRANSMEMBRANE GTPASE MARF-RELATED"/>
    <property type="match status" value="1"/>
</dbReference>
<dbReference type="RefSeq" id="XP_014146231.1">
    <property type="nucleotide sequence ID" value="XM_014290756.1"/>
</dbReference>
<evidence type="ECO:0000256" key="7">
    <source>
        <dbReference type="SAM" id="MobiDB-lite"/>
    </source>
</evidence>
<proteinExistence type="predicted"/>
<dbReference type="AlphaFoldDB" id="A0A0L0F6R9"/>
<feature type="compositionally biased region" description="Polar residues" evidence="7">
    <location>
        <begin position="79"/>
        <end position="90"/>
    </location>
</feature>
<keyword evidence="6" id="KW-0472">Membrane</keyword>
<dbReference type="InterPro" id="IPR045063">
    <property type="entry name" value="Dynamin_N"/>
</dbReference>
<dbReference type="InterPro" id="IPR027417">
    <property type="entry name" value="P-loop_NTPase"/>
</dbReference>
<dbReference type="GeneID" id="25915621"/>
<feature type="compositionally biased region" description="Basic and acidic residues" evidence="7">
    <location>
        <begin position="103"/>
        <end position="118"/>
    </location>
</feature>
<dbReference type="InterPro" id="IPR030381">
    <property type="entry name" value="G_DYNAMIN_dom"/>
</dbReference>
<evidence type="ECO:0000313" key="9">
    <source>
        <dbReference type="EMBL" id="KNC72329.1"/>
    </source>
</evidence>
<dbReference type="Gene3D" id="3.40.50.300">
    <property type="entry name" value="P-loop containing nucleotide triphosphate hydrolases"/>
    <property type="match status" value="1"/>
</dbReference>
<evidence type="ECO:0000259" key="8">
    <source>
        <dbReference type="PROSITE" id="PS51718"/>
    </source>
</evidence>
<evidence type="ECO:0000256" key="4">
    <source>
        <dbReference type="ARBA" id="ARBA00023054"/>
    </source>
</evidence>
<dbReference type="Pfam" id="PF00350">
    <property type="entry name" value="Dynamin_N"/>
    <property type="match status" value="1"/>
</dbReference>
<keyword evidence="5" id="KW-0342">GTP-binding</keyword>
<evidence type="ECO:0000256" key="2">
    <source>
        <dbReference type="ARBA" id="ARBA00022741"/>
    </source>
</evidence>
<protein>
    <recommendedName>
        <fullName evidence="8">Dynamin-type G domain-containing protein</fullName>
    </recommendedName>
</protein>
<dbReference type="PROSITE" id="PS51718">
    <property type="entry name" value="G_DYNAMIN_2"/>
    <property type="match status" value="1"/>
</dbReference>